<gene>
    <name evidence="2" type="ORF">ABOZ73_02515</name>
</gene>
<evidence type="ECO:0000256" key="1">
    <source>
        <dbReference type="SAM" id="SignalP"/>
    </source>
</evidence>
<reference evidence="2" key="1">
    <citation type="submission" date="2024-06" db="EMBL/GenBank/DDBJ databases">
        <title>Caulobacter inopinatus, sp. nov.</title>
        <authorList>
            <person name="Donachie S.P."/>
        </authorList>
    </citation>
    <scope>NUCLEOTIDE SEQUENCE</scope>
    <source>
        <strain evidence="2">73W</strain>
    </source>
</reference>
<organism evidence="2">
    <name type="scientific">Caulobacter sp. 73W</name>
    <dbReference type="NCBI Taxonomy" id="3161137"/>
    <lineage>
        <taxon>Bacteria</taxon>
        <taxon>Pseudomonadati</taxon>
        <taxon>Pseudomonadota</taxon>
        <taxon>Alphaproteobacteria</taxon>
        <taxon>Caulobacterales</taxon>
        <taxon>Caulobacteraceae</taxon>
        <taxon>Caulobacter</taxon>
    </lineage>
</organism>
<evidence type="ECO:0000313" key="2">
    <source>
        <dbReference type="EMBL" id="XDO97311.1"/>
    </source>
</evidence>
<feature type="chain" id="PRO_5044244107" evidence="1">
    <location>
        <begin position="18"/>
        <end position="311"/>
    </location>
</feature>
<dbReference type="InterPro" id="IPR002816">
    <property type="entry name" value="TraB/PrgY/GumN_fam"/>
</dbReference>
<feature type="signal peptide" evidence="1">
    <location>
        <begin position="1"/>
        <end position="17"/>
    </location>
</feature>
<dbReference type="AlphaFoldDB" id="A0AB39KVR2"/>
<dbReference type="CDD" id="cd14788">
    <property type="entry name" value="GumN"/>
    <property type="match status" value="1"/>
</dbReference>
<protein>
    <submittedName>
        <fullName evidence="2">TraB/GumN family protein</fullName>
    </submittedName>
</protein>
<keyword evidence="1" id="KW-0732">Signal</keyword>
<dbReference type="Pfam" id="PF01963">
    <property type="entry name" value="TraB_PrgY_gumN"/>
    <property type="match status" value="1"/>
</dbReference>
<sequence>MILAVVAALGLSGAAHAQDVAPPEGGSAVVQELEVVARPPGPALWRVRRGESEVVILGGLTPLPHSLEWSSPRLDRALKDARLVLLPPKASASPLEAARLLLRYPSLKTRNLRAGLPPELRARVERTAASIGKDPKKYDSWKPGVAGFMMLEDFREQGGLSSAKPGSTLARRAKAAGVTAKPIEDFKASSLMKAAANLPPQTHIACLTAALDEIDHEAANAPQAARAWARGDLAGVRERAAPALLDACLQQVPTFGVLLERGTAEAVSDIEKALAKPGRTIAVIDLQYLLRRNGVLDRLRARGAVVDLPPQ</sequence>
<dbReference type="RefSeq" id="WP_369060447.1">
    <property type="nucleotide sequence ID" value="NZ_CP158375.1"/>
</dbReference>
<proteinExistence type="predicted"/>
<name>A0AB39KVR2_9CAUL</name>
<dbReference type="EMBL" id="CP158375">
    <property type="protein sequence ID" value="XDO97311.1"/>
    <property type="molecule type" value="Genomic_DNA"/>
</dbReference>
<accession>A0AB39KVR2</accession>